<dbReference type="InterPro" id="IPR029069">
    <property type="entry name" value="HotDog_dom_sf"/>
</dbReference>
<evidence type="ECO:0000313" key="2">
    <source>
        <dbReference type="Proteomes" id="UP000318422"/>
    </source>
</evidence>
<dbReference type="AlphaFoldDB" id="A0A4Y4CWY7"/>
<dbReference type="Gene3D" id="3.10.129.10">
    <property type="entry name" value="Hotdog Thioesterase"/>
    <property type="match status" value="1"/>
</dbReference>
<keyword evidence="2" id="KW-1185">Reference proteome</keyword>
<dbReference type="RefSeq" id="WP_246093651.1">
    <property type="nucleotide sequence ID" value="NZ_BJNV01000040.1"/>
</dbReference>
<dbReference type="InterPro" id="IPR027961">
    <property type="entry name" value="DUF4442"/>
</dbReference>
<protein>
    <submittedName>
        <fullName evidence="1">DUF4442 domain-containing protein</fullName>
    </submittedName>
</protein>
<comment type="caution">
    <text evidence="1">The sequence shown here is derived from an EMBL/GenBank/DDBJ whole genome shotgun (WGS) entry which is preliminary data.</text>
</comment>
<proteinExistence type="predicted"/>
<dbReference type="Pfam" id="PF14539">
    <property type="entry name" value="DUF4442"/>
    <property type="match status" value="1"/>
</dbReference>
<dbReference type="Proteomes" id="UP000318422">
    <property type="component" value="Unassembled WGS sequence"/>
</dbReference>
<organism evidence="1 2">
    <name type="scientific">Zoogloea ramigera</name>
    <dbReference type="NCBI Taxonomy" id="350"/>
    <lineage>
        <taxon>Bacteria</taxon>
        <taxon>Pseudomonadati</taxon>
        <taxon>Pseudomonadota</taxon>
        <taxon>Betaproteobacteria</taxon>
        <taxon>Rhodocyclales</taxon>
        <taxon>Zoogloeaceae</taxon>
        <taxon>Zoogloea</taxon>
    </lineage>
</organism>
<gene>
    <name evidence="1" type="ORF">ZRA01_23620</name>
</gene>
<sequence length="163" mass="18610">MSAKLKQGFMRNVKLRAGTLRLLMNLWPPFIGAGIHVEHLASDYLEARVRMRLGLLNRNYMGTHFGGSLFAMTDPFFALLVMHRLGRDYVVWDKASRIDYRLPGRGTVRAIFRITPEQVEEIRRATAGGDKHEPVFAVDVTNRQGEVVATVEKTLYVRRKPGR</sequence>
<dbReference type="SUPFAM" id="SSF54637">
    <property type="entry name" value="Thioesterase/thiol ester dehydrase-isomerase"/>
    <property type="match status" value="1"/>
</dbReference>
<reference evidence="1 2" key="1">
    <citation type="submission" date="2019-06" db="EMBL/GenBank/DDBJ databases">
        <title>Whole genome shotgun sequence of Zoogloea ramigera NBRC 15342.</title>
        <authorList>
            <person name="Hosoyama A."/>
            <person name="Uohara A."/>
            <person name="Ohji S."/>
            <person name="Ichikawa N."/>
        </authorList>
    </citation>
    <scope>NUCLEOTIDE SEQUENCE [LARGE SCALE GENOMIC DNA]</scope>
    <source>
        <strain evidence="1 2">NBRC 15342</strain>
    </source>
</reference>
<accession>A0A4Y4CWY7</accession>
<evidence type="ECO:0000313" key="1">
    <source>
        <dbReference type="EMBL" id="GEC96289.1"/>
    </source>
</evidence>
<name>A0A4Y4CWY7_ZOORA</name>
<dbReference type="EMBL" id="BJNV01000040">
    <property type="protein sequence ID" value="GEC96289.1"/>
    <property type="molecule type" value="Genomic_DNA"/>
</dbReference>